<dbReference type="OrthoDB" id="3638028at2"/>
<organism evidence="1 2">
    <name type="scientific">Saezia sanguinis</name>
    <dbReference type="NCBI Taxonomy" id="1965230"/>
    <lineage>
        <taxon>Bacteria</taxon>
        <taxon>Pseudomonadati</taxon>
        <taxon>Pseudomonadota</taxon>
        <taxon>Betaproteobacteria</taxon>
        <taxon>Burkholderiales</taxon>
        <taxon>Saeziaceae</taxon>
        <taxon>Saezia</taxon>
    </lineage>
</organism>
<keyword evidence="2" id="KW-1185">Reference proteome</keyword>
<evidence type="ECO:0008006" key="3">
    <source>
        <dbReference type="Google" id="ProtNLM"/>
    </source>
</evidence>
<dbReference type="RefSeq" id="WP_126980122.1">
    <property type="nucleotide sequence ID" value="NZ_PQSP01000004.1"/>
</dbReference>
<evidence type="ECO:0000313" key="1">
    <source>
        <dbReference type="EMBL" id="RUS66644.1"/>
    </source>
</evidence>
<dbReference type="InterPro" id="IPR011009">
    <property type="entry name" value="Kinase-like_dom_sf"/>
</dbReference>
<reference evidence="1 2" key="1">
    <citation type="submission" date="2018-01" db="EMBL/GenBank/DDBJ databases">
        <title>Saezia sanguinis gen. nov., sp. nov., in the order Burkholderiales isolated from human blood.</title>
        <authorList>
            <person name="Medina-Pascual M.J."/>
            <person name="Valdezate S."/>
            <person name="Monzon S."/>
            <person name="Cuesta I."/>
            <person name="Carrasco G."/>
            <person name="Villalon P."/>
            <person name="Saez-Nieto J.A."/>
        </authorList>
    </citation>
    <scope>NUCLEOTIDE SEQUENCE [LARGE SCALE GENOMIC DNA]</scope>
    <source>
        <strain evidence="1 2">CNM695-12</strain>
    </source>
</reference>
<dbReference type="GO" id="GO:0019748">
    <property type="term" value="P:secondary metabolic process"/>
    <property type="evidence" value="ECO:0007669"/>
    <property type="project" value="InterPro"/>
</dbReference>
<dbReference type="InterPro" id="IPR006748">
    <property type="entry name" value="NH2Glyco/OHUrea_AB-resist_kin"/>
</dbReference>
<dbReference type="Proteomes" id="UP000286947">
    <property type="component" value="Unassembled WGS sequence"/>
</dbReference>
<sequence length="271" mass="29146">MFNTYLKAWSLKADGAPIIRHSSRLLPVRLASGKPAMLKIALEAQEQRGGQVMRCWHGEGAARVYACDSNALLMERAQDSASLLDMALSGSDAEASRIICAVIARLHTAPVPPWSGLVVPLAYWFRALAPAAQVYGGILQFCAAAALKLLANQHNTVLLHGDMHHNNVLNFGTARGWLATDPKGLAGERGFEYAALLCNPELASATCPQRFMQQLGVVTQASGLSRERLLQWTLAYAGLSAAWFLEDEDPASAASGLAIAEMALTVLRYST</sequence>
<evidence type="ECO:0000313" key="2">
    <source>
        <dbReference type="Proteomes" id="UP000286947"/>
    </source>
</evidence>
<protein>
    <recommendedName>
        <fullName evidence="3">Aminoglycoside/hydroxyurea antibiotic resistance kinase</fullName>
    </recommendedName>
</protein>
<dbReference type="GO" id="GO:0016773">
    <property type="term" value="F:phosphotransferase activity, alcohol group as acceptor"/>
    <property type="evidence" value="ECO:0007669"/>
    <property type="project" value="InterPro"/>
</dbReference>
<dbReference type="Pfam" id="PF04655">
    <property type="entry name" value="APH_6_hur"/>
    <property type="match status" value="1"/>
</dbReference>
<comment type="caution">
    <text evidence="1">The sequence shown here is derived from an EMBL/GenBank/DDBJ whole genome shotgun (WGS) entry which is preliminary data.</text>
</comment>
<name>A0A433SDD0_9BURK</name>
<dbReference type="AlphaFoldDB" id="A0A433SDD0"/>
<dbReference type="SUPFAM" id="SSF56112">
    <property type="entry name" value="Protein kinase-like (PK-like)"/>
    <property type="match status" value="1"/>
</dbReference>
<dbReference type="EMBL" id="PQSP01000004">
    <property type="protein sequence ID" value="RUS66644.1"/>
    <property type="molecule type" value="Genomic_DNA"/>
</dbReference>
<accession>A0A433SDD0</accession>
<gene>
    <name evidence="1" type="ORF">CUZ56_01924</name>
</gene>
<proteinExistence type="predicted"/>